<sequence>GWQGRQPAKGLFTSSAICIIHLVELLSPVHPQANLYFRPIRRLAVLPMMVPLGVEHVEGGQEAEAAVIKHLMSEMEHLSTECIQPVFMLRPLQIPDLSYAAARAIHSTLWCRLSVHTSQHRRRCSAAPDNSAASGITNWWRWRCVRGGPQANGDHMDVVFARWSATKLGYNYWHRKCYLGSWRLLDGKCKPNKQRFNICWFLLSLAMVM</sequence>
<evidence type="ECO:0000313" key="3">
    <source>
        <dbReference type="Proteomes" id="UP000747399"/>
    </source>
</evidence>
<protein>
    <submittedName>
        <fullName evidence="2">Uncharacterized protein</fullName>
    </submittedName>
</protein>
<reference evidence="2" key="1">
    <citation type="journal article" date="2021" name="Proc. Natl. Acad. Sci. U.S.A.">
        <title>Three genomes in the algal genus Volvox reveal the fate of a haploid sex-determining region after a transition to homothallism.</title>
        <authorList>
            <person name="Yamamoto K."/>
            <person name="Hamaji T."/>
            <person name="Kawai-Toyooka H."/>
            <person name="Matsuzaki R."/>
            <person name="Takahashi F."/>
            <person name="Nishimura Y."/>
            <person name="Kawachi M."/>
            <person name="Noguchi H."/>
            <person name="Minakuchi Y."/>
            <person name="Umen J.G."/>
            <person name="Toyoda A."/>
            <person name="Nozaki H."/>
        </authorList>
    </citation>
    <scope>NUCLEOTIDE SEQUENCE</scope>
    <source>
        <strain evidence="2">NIES-3780</strain>
    </source>
</reference>
<organism evidence="2 3">
    <name type="scientific">Volvox africanus</name>
    <dbReference type="NCBI Taxonomy" id="51714"/>
    <lineage>
        <taxon>Eukaryota</taxon>
        <taxon>Viridiplantae</taxon>
        <taxon>Chlorophyta</taxon>
        <taxon>core chlorophytes</taxon>
        <taxon>Chlorophyceae</taxon>
        <taxon>CS clade</taxon>
        <taxon>Chlamydomonadales</taxon>
        <taxon>Volvocaceae</taxon>
        <taxon>Volvox</taxon>
    </lineage>
</organism>
<keyword evidence="1" id="KW-0732">Signal</keyword>
<gene>
    <name evidence="2" type="ORF">Vafri_12773</name>
</gene>
<feature type="chain" id="PRO_5035267022" evidence="1">
    <location>
        <begin position="32"/>
        <end position="209"/>
    </location>
</feature>
<keyword evidence="3" id="KW-1185">Reference proteome</keyword>
<comment type="caution">
    <text evidence="2">The sequence shown here is derived from an EMBL/GenBank/DDBJ whole genome shotgun (WGS) entry which is preliminary data.</text>
</comment>
<evidence type="ECO:0000313" key="2">
    <source>
        <dbReference type="EMBL" id="GIL57567.1"/>
    </source>
</evidence>
<proteinExistence type="predicted"/>
<dbReference type="EMBL" id="BNCO01000028">
    <property type="protein sequence ID" value="GIL57567.1"/>
    <property type="molecule type" value="Genomic_DNA"/>
</dbReference>
<feature type="non-terminal residue" evidence="2">
    <location>
        <position position="1"/>
    </location>
</feature>
<evidence type="ECO:0000256" key="1">
    <source>
        <dbReference type="SAM" id="SignalP"/>
    </source>
</evidence>
<feature type="non-terminal residue" evidence="2">
    <location>
        <position position="209"/>
    </location>
</feature>
<dbReference type="Proteomes" id="UP000747399">
    <property type="component" value="Unassembled WGS sequence"/>
</dbReference>
<accession>A0A8J4BA66</accession>
<feature type="signal peptide" evidence="1">
    <location>
        <begin position="1"/>
        <end position="31"/>
    </location>
</feature>
<dbReference type="AlphaFoldDB" id="A0A8J4BA66"/>
<name>A0A8J4BA66_9CHLO</name>